<gene>
    <name evidence="3" type="ORF">AQJ67_28820</name>
</gene>
<evidence type="ECO:0000313" key="4">
    <source>
        <dbReference type="Proteomes" id="UP000053429"/>
    </source>
</evidence>
<feature type="region of interest" description="Disordered" evidence="1">
    <location>
        <begin position="126"/>
        <end position="161"/>
    </location>
</feature>
<feature type="transmembrane region" description="Helical" evidence="2">
    <location>
        <begin position="28"/>
        <end position="50"/>
    </location>
</feature>
<name>A0A117RLW0_9ACTN</name>
<keyword evidence="2" id="KW-0812">Transmembrane</keyword>
<keyword evidence="2" id="KW-1133">Transmembrane helix</keyword>
<dbReference type="RefSeq" id="WP_062722232.1">
    <property type="nucleotide sequence ID" value="NZ_KQ948933.1"/>
</dbReference>
<dbReference type="Proteomes" id="UP000053429">
    <property type="component" value="Unassembled WGS sequence"/>
</dbReference>
<feature type="compositionally biased region" description="Low complexity" evidence="1">
    <location>
        <begin position="79"/>
        <end position="93"/>
    </location>
</feature>
<dbReference type="AlphaFoldDB" id="A0A117RLW0"/>
<proteinExistence type="predicted"/>
<protein>
    <submittedName>
        <fullName evidence="3">Uncharacterized protein</fullName>
    </submittedName>
</protein>
<reference evidence="3 4" key="1">
    <citation type="submission" date="2015-10" db="EMBL/GenBank/DDBJ databases">
        <title>Draft genome sequence of Streptomyces caeruleatus NRRL B-24802, type strain for the species Streptomyces caeruleatus.</title>
        <authorList>
            <person name="Ruckert C."/>
            <person name="Winkler A."/>
            <person name="Kalinowski J."/>
            <person name="Kampfer P."/>
            <person name="Glaeser S."/>
        </authorList>
    </citation>
    <scope>NUCLEOTIDE SEQUENCE [LARGE SCALE GENOMIC DNA]</scope>
    <source>
        <strain evidence="3 4">NRRL B-24802</strain>
    </source>
</reference>
<feature type="transmembrane region" description="Helical" evidence="2">
    <location>
        <begin position="96"/>
        <end position="121"/>
    </location>
</feature>
<accession>A0A117RLW0</accession>
<evidence type="ECO:0000313" key="3">
    <source>
        <dbReference type="EMBL" id="KUN97981.1"/>
    </source>
</evidence>
<keyword evidence="4" id="KW-1185">Reference proteome</keyword>
<sequence>MLSSPEPTRTWQALPSALRRRVTARASLLWLIAAAALFALCLGSFVSWAAQDRAVVLAPVSGDHDSPAPGDTDEEEPEAAVAEAAAVQSASASPSILPVVVSGVSGFGGLLSGAAAMITVLRAADKGRPRQAPHTPQRGRDCGCRRVGPSPVRLGVTGDGR</sequence>
<evidence type="ECO:0000256" key="1">
    <source>
        <dbReference type="SAM" id="MobiDB-lite"/>
    </source>
</evidence>
<comment type="caution">
    <text evidence="3">The sequence shown here is derived from an EMBL/GenBank/DDBJ whole genome shotgun (WGS) entry which is preliminary data.</text>
</comment>
<feature type="region of interest" description="Disordered" evidence="1">
    <location>
        <begin position="61"/>
        <end position="93"/>
    </location>
</feature>
<dbReference type="EMBL" id="LMWY01000038">
    <property type="protein sequence ID" value="KUN97981.1"/>
    <property type="molecule type" value="Genomic_DNA"/>
</dbReference>
<evidence type="ECO:0000256" key="2">
    <source>
        <dbReference type="SAM" id="Phobius"/>
    </source>
</evidence>
<organism evidence="3 4">
    <name type="scientific">Streptomyces caeruleatus</name>
    <dbReference type="NCBI Taxonomy" id="661399"/>
    <lineage>
        <taxon>Bacteria</taxon>
        <taxon>Bacillati</taxon>
        <taxon>Actinomycetota</taxon>
        <taxon>Actinomycetes</taxon>
        <taxon>Kitasatosporales</taxon>
        <taxon>Streptomycetaceae</taxon>
        <taxon>Streptomyces</taxon>
    </lineage>
</organism>
<keyword evidence="2" id="KW-0472">Membrane</keyword>